<accession>A0A222G6Q3</accession>
<dbReference type="PROSITE" id="PS01048">
    <property type="entry name" value="RIBOSOMAL_S6"/>
    <property type="match status" value="1"/>
</dbReference>
<keyword evidence="11" id="KW-1185">Reference proteome</keyword>
<keyword evidence="2 8" id="KW-0699">rRNA-binding</keyword>
<evidence type="ECO:0000256" key="8">
    <source>
        <dbReference type="HAMAP-Rule" id="MF_00360"/>
    </source>
</evidence>
<sequence length="148" mass="16876">MRHYEIVFMVHPDQSEQVPAMIQRYSDIVTNAEGKIHRLEDWGRRQLAYPINKLHKAHYVLINIEAPQAAIDELETSFRYNDVVIRNMIMRTKDAVTEASAMAVAKEDRRDERREVKKEVTDAPATEASDVEAPAAEAPKAEEAASEE</sequence>
<protein>
    <recommendedName>
        <fullName evidence="7 8">Small ribosomal subunit protein bS6</fullName>
    </recommendedName>
</protein>
<evidence type="ECO:0000256" key="2">
    <source>
        <dbReference type="ARBA" id="ARBA00022730"/>
    </source>
</evidence>
<dbReference type="SUPFAM" id="SSF54995">
    <property type="entry name" value="Ribosomal protein S6"/>
    <property type="match status" value="1"/>
</dbReference>
<dbReference type="Gene3D" id="3.30.70.60">
    <property type="match status" value="1"/>
</dbReference>
<comment type="function">
    <text evidence="6 8">Binds together with bS18 to 16S ribosomal RNA.</text>
</comment>
<dbReference type="AlphaFoldDB" id="A0A222G6Q3"/>
<dbReference type="Proteomes" id="UP000202259">
    <property type="component" value="Chromosome"/>
</dbReference>
<evidence type="ECO:0000256" key="6">
    <source>
        <dbReference type="ARBA" id="ARBA00035104"/>
    </source>
</evidence>
<dbReference type="InterPro" id="IPR020814">
    <property type="entry name" value="Ribosomal_S6_plastid/chlpt"/>
</dbReference>
<dbReference type="GO" id="GO:0003735">
    <property type="term" value="F:structural constituent of ribosome"/>
    <property type="evidence" value="ECO:0007669"/>
    <property type="project" value="InterPro"/>
</dbReference>
<proteinExistence type="inferred from homology"/>
<evidence type="ECO:0000256" key="7">
    <source>
        <dbReference type="ARBA" id="ARBA00035294"/>
    </source>
</evidence>
<dbReference type="NCBIfam" id="TIGR00166">
    <property type="entry name" value="S6"/>
    <property type="match status" value="1"/>
</dbReference>
<dbReference type="RefSeq" id="WP_081150059.1">
    <property type="nucleotide sequence ID" value="NZ_CP020465.1"/>
</dbReference>
<feature type="region of interest" description="Disordered" evidence="9">
    <location>
        <begin position="103"/>
        <end position="148"/>
    </location>
</feature>
<dbReference type="GO" id="GO:0006412">
    <property type="term" value="P:translation"/>
    <property type="evidence" value="ECO:0007669"/>
    <property type="project" value="UniProtKB-UniRule"/>
</dbReference>
<evidence type="ECO:0000313" key="10">
    <source>
        <dbReference type="EMBL" id="ASP47422.1"/>
    </source>
</evidence>
<organism evidence="10 11">
    <name type="scientific">Cognaticolwellia beringensis</name>
    <dbReference type="NCBI Taxonomy" id="1967665"/>
    <lineage>
        <taxon>Bacteria</taxon>
        <taxon>Pseudomonadati</taxon>
        <taxon>Pseudomonadota</taxon>
        <taxon>Gammaproteobacteria</taxon>
        <taxon>Alteromonadales</taxon>
        <taxon>Colwelliaceae</taxon>
        <taxon>Cognaticolwellia</taxon>
    </lineage>
</organism>
<dbReference type="HAMAP" id="MF_00360">
    <property type="entry name" value="Ribosomal_bS6"/>
    <property type="match status" value="1"/>
</dbReference>
<dbReference type="FunFam" id="3.30.70.60:FF:000003">
    <property type="entry name" value="30S ribosomal protein S6"/>
    <property type="match status" value="1"/>
</dbReference>
<dbReference type="InterPro" id="IPR014717">
    <property type="entry name" value="Transl_elong_EF1B/ribsomal_bS6"/>
</dbReference>
<dbReference type="EMBL" id="CP020465">
    <property type="protein sequence ID" value="ASP47422.1"/>
    <property type="molecule type" value="Genomic_DNA"/>
</dbReference>
<dbReference type="InterPro" id="IPR035980">
    <property type="entry name" value="Ribosomal_bS6_sf"/>
</dbReference>
<dbReference type="InterPro" id="IPR020815">
    <property type="entry name" value="Ribosomal_bS6_CS"/>
</dbReference>
<reference evidence="10 11" key="1">
    <citation type="submission" date="2017-08" db="EMBL/GenBank/DDBJ databases">
        <title>Complete genome of Colwellia sp. NB097-1, a psychrophile bacterium ioslated from Bering Sea.</title>
        <authorList>
            <person name="Chen X."/>
        </authorList>
    </citation>
    <scope>NUCLEOTIDE SEQUENCE [LARGE SCALE GENOMIC DNA]</scope>
    <source>
        <strain evidence="10 11">NB097-1</strain>
    </source>
</reference>
<comment type="similarity">
    <text evidence="1 8">Belongs to the bacterial ribosomal protein bS6 family.</text>
</comment>
<evidence type="ECO:0000256" key="3">
    <source>
        <dbReference type="ARBA" id="ARBA00022884"/>
    </source>
</evidence>
<feature type="compositionally biased region" description="Basic and acidic residues" evidence="9">
    <location>
        <begin position="105"/>
        <end position="121"/>
    </location>
</feature>
<dbReference type="GO" id="GO:0070181">
    <property type="term" value="F:small ribosomal subunit rRNA binding"/>
    <property type="evidence" value="ECO:0007669"/>
    <property type="project" value="TreeGrafter"/>
</dbReference>
<dbReference type="PANTHER" id="PTHR21011:SF1">
    <property type="entry name" value="SMALL RIBOSOMAL SUBUNIT PROTEIN BS6M"/>
    <property type="match status" value="1"/>
</dbReference>
<dbReference type="InterPro" id="IPR000529">
    <property type="entry name" value="Ribosomal_bS6"/>
</dbReference>
<evidence type="ECO:0000256" key="4">
    <source>
        <dbReference type="ARBA" id="ARBA00022980"/>
    </source>
</evidence>
<gene>
    <name evidence="8" type="primary">rpsF</name>
    <name evidence="10" type="ORF">B5D82_06415</name>
</gene>
<dbReference type="Pfam" id="PF01250">
    <property type="entry name" value="Ribosomal_S6"/>
    <property type="match status" value="1"/>
</dbReference>
<evidence type="ECO:0000256" key="5">
    <source>
        <dbReference type="ARBA" id="ARBA00023274"/>
    </source>
</evidence>
<dbReference type="KEGG" id="cber:B5D82_06415"/>
<evidence type="ECO:0000256" key="1">
    <source>
        <dbReference type="ARBA" id="ARBA00009512"/>
    </source>
</evidence>
<dbReference type="GO" id="GO:0022627">
    <property type="term" value="C:cytosolic small ribosomal subunit"/>
    <property type="evidence" value="ECO:0007669"/>
    <property type="project" value="TreeGrafter"/>
</dbReference>
<keyword evidence="3 8" id="KW-0694">RNA-binding</keyword>
<keyword evidence="5 8" id="KW-0687">Ribonucleoprotein</keyword>
<evidence type="ECO:0000256" key="9">
    <source>
        <dbReference type="SAM" id="MobiDB-lite"/>
    </source>
</evidence>
<feature type="compositionally biased region" description="Basic and acidic residues" evidence="9">
    <location>
        <begin position="139"/>
        <end position="148"/>
    </location>
</feature>
<name>A0A222G6Q3_9GAMM</name>
<dbReference type="CDD" id="cd00473">
    <property type="entry name" value="bS6"/>
    <property type="match status" value="1"/>
</dbReference>
<dbReference type="PANTHER" id="PTHR21011">
    <property type="entry name" value="MITOCHONDRIAL 28S RIBOSOMAL PROTEIN S6"/>
    <property type="match status" value="1"/>
</dbReference>
<keyword evidence="4 8" id="KW-0689">Ribosomal protein</keyword>
<dbReference type="OrthoDB" id="9812702at2"/>
<evidence type="ECO:0000313" key="11">
    <source>
        <dbReference type="Proteomes" id="UP000202259"/>
    </source>
</evidence>